<feature type="signal peptide" evidence="1">
    <location>
        <begin position="1"/>
        <end position="23"/>
    </location>
</feature>
<reference evidence="2 3" key="1">
    <citation type="submission" date="2019-02" db="EMBL/GenBank/DDBJ databases">
        <title>Deep-cultivation of Planctomycetes and their phenomic and genomic characterization uncovers novel biology.</title>
        <authorList>
            <person name="Wiegand S."/>
            <person name="Jogler M."/>
            <person name="Boedeker C."/>
            <person name="Pinto D."/>
            <person name="Vollmers J."/>
            <person name="Rivas-Marin E."/>
            <person name="Kohn T."/>
            <person name="Peeters S.H."/>
            <person name="Heuer A."/>
            <person name="Rast P."/>
            <person name="Oberbeckmann S."/>
            <person name="Bunk B."/>
            <person name="Jeske O."/>
            <person name="Meyerdierks A."/>
            <person name="Storesund J.E."/>
            <person name="Kallscheuer N."/>
            <person name="Luecker S."/>
            <person name="Lage O.M."/>
            <person name="Pohl T."/>
            <person name="Merkel B.J."/>
            <person name="Hornburger P."/>
            <person name="Mueller R.-W."/>
            <person name="Bruemmer F."/>
            <person name="Labrenz M."/>
            <person name="Spormann A.M."/>
            <person name="Op Den Camp H."/>
            <person name="Overmann J."/>
            <person name="Amann R."/>
            <person name="Jetten M.S.M."/>
            <person name="Mascher T."/>
            <person name="Medema M.H."/>
            <person name="Devos D.P."/>
            <person name="Kaster A.-K."/>
            <person name="Ovreas L."/>
            <person name="Rohde M."/>
            <person name="Galperin M.Y."/>
            <person name="Jogler C."/>
        </authorList>
    </citation>
    <scope>NUCLEOTIDE SEQUENCE [LARGE SCALE GENOMIC DNA]</scope>
    <source>
        <strain evidence="2 3">KOR34</strain>
    </source>
</reference>
<dbReference type="Pfam" id="PF14224">
    <property type="entry name" value="DUF4331"/>
    <property type="match status" value="3"/>
</dbReference>
<protein>
    <recommendedName>
        <fullName evidence="4">PEP-CTERM protein-sorting domain-containing protein</fullName>
    </recommendedName>
</protein>
<dbReference type="InterPro" id="IPR025566">
    <property type="entry name" value="DUF4331"/>
</dbReference>
<dbReference type="OrthoDB" id="525451at2"/>
<keyword evidence="3" id="KW-1185">Reference proteome</keyword>
<dbReference type="Proteomes" id="UP000316714">
    <property type="component" value="Unassembled WGS sequence"/>
</dbReference>
<gene>
    <name evidence="2" type="ORF">KOR34_17620</name>
</gene>
<evidence type="ECO:0000313" key="3">
    <source>
        <dbReference type="Proteomes" id="UP000316714"/>
    </source>
</evidence>
<evidence type="ECO:0008006" key="4">
    <source>
        <dbReference type="Google" id="ProtNLM"/>
    </source>
</evidence>
<feature type="chain" id="PRO_5022680588" description="PEP-CTERM protein-sorting domain-containing protein" evidence="1">
    <location>
        <begin position="24"/>
        <end position="351"/>
    </location>
</feature>
<dbReference type="RefSeq" id="WP_146564044.1">
    <property type="nucleotide sequence ID" value="NZ_SIHJ01000001.1"/>
</dbReference>
<evidence type="ECO:0000256" key="1">
    <source>
        <dbReference type="SAM" id="SignalP"/>
    </source>
</evidence>
<keyword evidence="1" id="KW-0732">Signal</keyword>
<dbReference type="AlphaFoldDB" id="A0A5C5VFT8"/>
<proteinExistence type="predicted"/>
<sequence precursor="true">MLKLPITTLAALAMCAAAGRLDAADHLDAPSLSGAGQVDINDLYAFQSPANPSNSVLVMTVNPLSGVLSPRTFDPSVAYEFAIDYDGDAVEDLTYSASFAPAAGGVQAYTVTRSAGGAYAGVTGGSTTVGGVQVSAGQYDDPFFFDLNGFNETLDGTGGFTGEDFFAGADVSAIVLEVPSADLINPTTMDSNIAVWARTVDSGGMQLDRIGRPAINTVLISGDARKEAFNAGAPMDDPSEFGAEVQARIEALNGGDTATAMSLTGVLLPDVLTFDTASADGFLNGRGLADDVIDAELGLLTNNAITTDMVDGNDAAFLNVFPYLAPANVPEPAAATLLLMATLGMLQRRRR</sequence>
<evidence type="ECO:0000313" key="2">
    <source>
        <dbReference type="EMBL" id="TWT36817.1"/>
    </source>
</evidence>
<accession>A0A5C5VFT8</accession>
<name>A0A5C5VFT8_9BACT</name>
<comment type="caution">
    <text evidence="2">The sequence shown here is derived from an EMBL/GenBank/DDBJ whole genome shotgun (WGS) entry which is preliminary data.</text>
</comment>
<dbReference type="EMBL" id="SIHJ01000001">
    <property type="protein sequence ID" value="TWT36817.1"/>
    <property type="molecule type" value="Genomic_DNA"/>
</dbReference>
<organism evidence="2 3">
    <name type="scientific">Posidoniimonas corsicana</name>
    <dbReference type="NCBI Taxonomy" id="1938618"/>
    <lineage>
        <taxon>Bacteria</taxon>
        <taxon>Pseudomonadati</taxon>
        <taxon>Planctomycetota</taxon>
        <taxon>Planctomycetia</taxon>
        <taxon>Pirellulales</taxon>
        <taxon>Lacipirellulaceae</taxon>
        <taxon>Posidoniimonas</taxon>
    </lineage>
</organism>